<evidence type="ECO:0000259" key="2">
    <source>
        <dbReference type="PROSITE" id="PS50006"/>
    </source>
</evidence>
<gene>
    <name evidence="3" type="ORF">DGYR_LOCUS945</name>
</gene>
<dbReference type="FunFam" id="2.60.200.20:FF:000019">
    <property type="entry name" value="Nuclear inhibitor of protein phosphatase"/>
    <property type="match status" value="1"/>
</dbReference>
<dbReference type="InterPro" id="IPR000253">
    <property type="entry name" value="FHA_dom"/>
</dbReference>
<protein>
    <submittedName>
        <fullName evidence="3">DgyrCDS980</fullName>
    </submittedName>
</protein>
<dbReference type="InterPro" id="IPR008984">
    <property type="entry name" value="SMAD_FHA_dom_sf"/>
</dbReference>
<dbReference type="Gene3D" id="2.60.200.20">
    <property type="match status" value="1"/>
</dbReference>
<evidence type="ECO:0000256" key="1">
    <source>
        <dbReference type="SAM" id="MobiDB-lite"/>
    </source>
</evidence>
<name>A0A7I8V5W2_9ANNE</name>
<proteinExistence type="predicted"/>
<dbReference type="SUPFAM" id="SSF49879">
    <property type="entry name" value="SMAD/FHA domain"/>
    <property type="match status" value="1"/>
</dbReference>
<keyword evidence="4" id="KW-1185">Reference proteome</keyword>
<sequence>MTSQNQPQIINNFEIPSWAGKPPPGLHLDVKKDSKMIQKLMIDEKRVYFFGRNRQMCDFCIDHASCSRVHAVLVWHKQLNRPFIIDLGSTHGTYIGSIRLETRKPQAVQMDSELHFGASTRIYIIREKPTSVQQILRSSDQKSEELEGGLMGLPETETELDNLTEFNTATNRRIAAITDGSDQNVKRKRKSLHVSFNDSEEVINPEDIDPAVGRFRNLVHTVVVPTKKVRLDSNLIDGRSKSSMAASVLPSPAAAAVFDEYDLAGVLGPQSIGIAKNFNLRAPNLAPDVDDIPVETFEPSPIKHSNMIPQSPTDPMEPKKKKYAKEAWPGKKPTGPMAPPGNAYGFM</sequence>
<dbReference type="CDD" id="cd22674">
    <property type="entry name" value="FHA_PPP1R8"/>
    <property type="match status" value="1"/>
</dbReference>
<dbReference type="Gene3D" id="6.10.250.1290">
    <property type="match status" value="1"/>
</dbReference>
<dbReference type="EMBL" id="CAJFCJ010000002">
    <property type="protein sequence ID" value="CAD5111694.1"/>
    <property type="molecule type" value="Genomic_DNA"/>
</dbReference>
<feature type="region of interest" description="Disordered" evidence="1">
    <location>
        <begin position="297"/>
        <end position="347"/>
    </location>
</feature>
<dbReference type="Proteomes" id="UP000549394">
    <property type="component" value="Unassembled WGS sequence"/>
</dbReference>
<organism evidence="3 4">
    <name type="scientific">Dimorphilus gyrociliatus</name>
    <dbReference type="NCBI Taxonomy" id="2664684"/>
    <lineage>
        <taxon>Eukaryota</taxon>
        <taxon>Metazoa</taxon>
        <taxon>Spiralia</taxon>
        <taxon>Lophotrochozoa</taxon>
        <taxon>Annelida</taxon>
        <taxon>Polychaeta</taxon>
        <taxon>Polychaeta incertae sedis</taxon>
        <taxon>Dinophilidae</taxon>
        <taxon>Dimorphilus</taxon>
    </lineage>
</organism>
<dbReference type="PANTHER" id="PTHR23308">
    <property type="entry name" value="NUCLEAR INHIBITOR OF PROTEIN PHOSPHATASE-1"/>
    <property type="match status" value="1"/>
</dbReference>
<dbReference type="SMART" id="SM00240">
    <property type="entry name" value="FHA"/>
    <property type="match status" value="1"/>
</dbReference>
<comment type="caution">
    <text evidence="3">The sequence shown here is derived from an EMBL/GenBank/DDBJ whole genome shotgun (WGS) entry which is preliminary data.</text>
</comment>
<accession>A0A7I8V5W2</accession>
<feature type="domain" description="FHA" evidence="2">
    <location>
        <begin position="48"/>
        <end position="100"/>
    </location>
</feature>
<dbReference type="AlphaFoldDB" id="A0A7I8V5W2"/>
<reference evidence="3 4" key="1">
    <citation type="submission" date="2020-08" db="EMBL/GenBank/DDBJ databases">
        <authorList>
            <person name="Hejnol A."/>
        </authorList>
    </citation>
    <scope>NUCLEOTIDE SEQUENCE [LARGE SCALE GENOMIC DNA]</scope>
</reference>
<evidence type="ECO:0000313" key="3">
    <source>
        <dbReference type="EMBL" id="CAD5111694.1"/>
    </source>
</evidence>
<evidence type="ECO:0000313" key="4">
    <source>
        <dbReference type="Proteomes" id="UP000549394"/>
    </source>
</evidence>
<dbReference type="OrthoDB" id="4096268at2759"/>
<dbReference type="Pfam" id="PF00498">
    <property type="entry name" value="FHA"/>
    <property type="match status" value="1"/>
</dbReference>
<dbReference type="PROSITE" id="PS50006">
    <property type="entry name" value="FHA_DOMAIN"/>
    <property type="match status" value="1"/>
</dbReference>
<dbReference type="InterPro" id="IPR050923">
    <property type="entry name" value="Cell_Proc_Reg/RNA_Proc"/>
</dbReference>